<gene>
    <name evidence="1" type="ORF">SAMN05518684_105282</name>
</gene>
<dbReference type="STRING" id="1601833.SAMN05518684_105282"/>
<dbReference type="AlphaFoldDB" id="A0A1H9TFM4"/>
<evidence type="ECO:0000313" key="1">
    <source>
        <dbReference type="EMBL" id="SER95413.1"/>
    </source>
</evidence>
<dbReference type="EMBL" id="FOGT01000005">
    <property type="protein sequence ID" value="SER95413.1"/>
    <property type="molecule type" value="Genomic_DNA"/>
</dbReference>
<protein>
    <submittedName>
        <fullName evidence="1">Uncharacterized protein</fullName>
    </submittedName>
</protein>
<evidence type="ECO:0000313" key="2">
    <source>
        <dbReference type="Proteomes" id="UP000198571"/>
    </source>
</evidence>
<organism evidence="1 2">
    <name type="scientific">Salipaludibacillus aurantiacus</name>
    <dbReference type="NCBI Taxonomy" id="1601833"/>
    <lineage>
        <taxon>Bacteria</taxon>
        <taxon>Bacillati</taxon>
        <taxon>Bacillota</taxon>
        <taxon>Bacilli</taxon>
        <taxon>Bacillales</taxon>
        <taxon>Bacillaceae</taxon>
    </lineage>
</organism>
<keyword evidence="2" id="KW-1185">Reference proteome</keyword>
<sequence>MGYLPPVKDEQVTIYANRQTGSKPMITGPSPAERVAFFDALKDRAATGNYFQRNKAKQKLLTVARAHEKEITGKGEYFDQTI</sequence>
<proteinExistence type="predicted"/>
<dbReference type="Proteomes" id="UP000198571">
    <property type="component" value="Unassembled WGS sequence"/>
</dbReference>
<accession>A0A1H9TFM4</accession>
<name>A0A1H9TFM4_9BACI</name>
<dbReference type="OrthoDB" id="2885467at2"/>
<reference evidence="2" key="1">
    <citation type="submission" date="2016-10" db="EMBL/GenBank/DDBJ databases">
        <authorList>
            <person name="Varghese N."/>
            <person name="Submissions S."/>
        </authorList>
    </citation>
    <scope>NUCLEOTIDE SEQUENCE [LARGE SCALE GENOMIC DNA]</scope>
    <source>
        <strain evidence="2">S9</strain>
    </source>
</reference>
<dbReference type="RefSeq" id="WP_093050202.1">
    <property type="nucleotide sequence ID" value="NZ_FOGT01000005.1"/>
</dbReference>